<feature type="repeat" description="TPR" evidence="1">
    <location>
        <begin position="13"/>
        <end position="46"/>
    </location>
</feature>
<evidence type="ECO:0000313" key="3">
    <source>
        <dbReference type="Proteomes" id="UP000824238"/>
    </source>
</evidence>
<organism evidence="2 3">
    <name type="scientific">Candidatus Scatomorpha intestinigallinarum</name>
    <dbReference type="NCBI Taxonomy" id="2840923"/>
    <lineage>
        <taxon>Bacteria</taxon>
        <taxon>Bacillati</taxon>
        <taxon>Bacillota</taxon>
        <taxon>Clostridia</taxon>
        <taxon>Eubacteriales</taxon>
        <taxon>Candidatus Scatomorpha</taxon>
    </lineage>
</organism>
<dbReference type="InterPro" id="IPR019734">
    <property type="entry name" value="TPR_rpt"/>
</dbReference>
<dbReference type="SUPFAM" id="SSF81901">
    <property type="entry name" value="HCP-like"/>
    <property type="match status" value="1"/>
</dbReference>
<dbReference type="InterPro" id="IPR006597">
    <property type="entry name" value="Sel1-like"/>
</dbReference>
<evidence type="ECO:0000256" key="1">
    <source>
        <dbReference type="PROSITE-ProRule" id="PRU00339"/>
    </source>
</evidence>
<gene>
    <name evidence="2" type="ORF">IAD36_07855</name>
</gene>
<dbReference type="PROSITE" id="PS50005">
    <property type="entry name" value="TPR"/>
    <property type="match status" value="1"/>
</dbReference>
<dbReference type="Proteomes" id="UP000824238">
    <property type="component" value="Unassembled WGS sequence"/>
</dbReference>
<reference evidence="2" key="1">
    <citation type="submission" date="2020-10" db="EMBL/GenBank/DDBJ databases">
        <authorList>
            <person name="Gilroy R."/>
        </authorList>
    </citation>
    <scope>NUCLEOTIDE SEQUENCE</scope>
    <source>
        <strain evidence="2">ChiGjej3B3-7149</strain>
    </source>
</reference>
<dbReference type="AlphaFoldDB" id="A0A9D1DMC4"/>
<keyword evidence="1" id="KW-0802">TPR repeat</keyword>
<evidence type="ECO:0000313" key="2">
    <source>
        <dbReference type="EMBL" id="HIR55488.1"/>
    </source>
</evidence>
<dbReference type="Pfam" id="PF08238">
    <property type="entry name" value="Sel1"/>
    <property type="match status" value="4"/>
</dbReference>
<proteinExistence type="predicted"/>
<accession>A0A9D1DMC4</accession>
<dbReference type="EMBL" id="DVHH01000189">
    <property type="protein sequence ID" value="HIR55488.1"/>
    <property type="molecule type" value="Genomic_DNA"/>
</dbReference>
<reference evidence="2" key="2">
    <citation type="journal article" date="2021" name="PeerJ">
        <title>Extensive microbial diversity within the chicken gut microbiome revealed by metagenomics and culture.</title>
        <authorList>
            <person name="Gilroy R."/>
            <person name="Ravi A."/>
            <person name="Getino M."/>
            <person name="Pursley I."/>
            <person name="Horton D.L."/>
            <person name="Alikhan N.F."/>
            <person name="Baker D."/>
            <person name="Gharbi K."/>
            <person name="Hall N."/>
            <person name="Watson M."/>
            <person name="Adriaenssens E.M."/>
            <person name="Foster-Nyarko E."/>
            <person name="Jarju S."/>
            <person name="Secka A."/>
            <person name="Antonio M."/>
            <person name="Oren A."/>
            <person name="Chaudhuri R.R."/>
            <person name="La Ragione R."/>
            <person name="Hildebrand F."/>
            <person name="Pallen M.J."/>
        </authorList>
    </citation>
    <scope>NUCLEOTIDE SEQUENCE</scope>
    <source>
        <strain evidence="2">ChiGjej3B3-7149</strain>
    </source>
</reference>
<dbReference type="PANTHER" id="PTHR11102:SF160">
    <property type="entry name" value="ERAD-ASSOCIATED E3 UBIQUITIN-PROTEIN LIGASE COMPONENT HRD3"/>
    <property type="match status" value="1"/>
</dbReference>
<name>A0A9D1DMC4_9FIRM</name>
<dbReference type="SMART" id="SM00671">
    <property type="entry name" value="SEL1"/>
    <property type="match status" value="3"/>
</dbReference>
<sequence length="256" mass="28259">MSENSGGGAEIAIEALLAAAECFLDSGEDSRAVEQYRFILRLEPNATALYNLGSLCAQGRGTPRDFCEAAYYFRRAAEAGDERAAKLVLKCELDYIREGLDSRSAGELYERMKAFSALAYPGDAPDARAARELSQLGQHHYNRRDYAAALKLLRAAAEFGCDGEAQNCLGLIYNAGAGVRRSDLVSLYWFDRAADSGVQAARRDRDGILNAYRATLSPEEFTDYMQRVARWCENGGPEVPRTPQKAAFWRRIAASK</sequence>
<dbReference type="PANTHER" id="PTHR11102">
    <property type="entry name" value="SEL-1-LIKE PROTEIN"/>
    <property type="match status" value="1"/>
</dbReference>
<dbReference type="Gene3D" id="1.25.40.10">
    <property type="entry name" value="Tetratricopeptide repeat domain"/>
    <property type="match status" value="2"/>
</dbReference>
<protein>
    <submittedName>
        <fullName evidence="2">Sel1 repeat family protein</fullName>
    </submittedName>
</protein>
<dbReference type="InterPro" id="IPR011990">
    <property type="entry name" value="TPR-like_helical_dom_sf"/>
</dbReference>
<comment type="caution">
    <text evidence="2">The sequence shown here is derived from an EMBL/GenBank/DDBJ whole genome shotgun (WGS) entry which is preliminary data.</text>
</comment>
<dbReference type="InterPro" id="IPR050767">
    <property type="entry name" value="Sel1_AlgK"/>
</dbReference>